<dbReference type="EMBL" id="OZ019893">
    <property type="protein sequence ID" value="CAK9189865.1"/>
    <property type="molecule type" value="Genomic_DNA"/>
</dbReference>
<evidence type="ECO:0000313" key="2">
    <source>
        <dbReference type="Proteomes" id="UP001497512"/>
    </source>
</evidence>
<dbReference type="Pfam" id="PF08615">
    <property type="entry name" value="RNase_H2_suC"/>
    <property type="match status" value="1"/>
</dbReference>
<dbReference type="PANTHER" id="PTHR47204">
    <property type="entry name" value="OS02G0168900 PROTEIN"/>
    <property type="match status" value="1"/>
</dbReference>
<name>A0ABP0T993_9BRYO</name>
<organism evidence="1 2">
    <name type="scientific">Sphagnum troendelagicum</name>
    <dbReference type="NCBI Taxonomy" id="128251"/>
    <lineage>
        <taxon>Eukaryota</taxon>
        <taxon>Viridiplantae</taxon>
        <taxon>Streptophyta</taxon>
        <taxon>Embryophyta</taxon>
        <taxon>Bryophyta</taxon>
        <taxon>Sphagnophytina</taxon>
        <taxon>Sphagnopsida</taxon>
        <taxon>Sphagnales</taxon>
        <taxon>Sphagnaceae</taxon>
        <taxon>Sphagnum</taxon>
    </lineage>
</organism>
<protein>
    <submittedName>
        <fullName evidence="1">Uncharacterized protein</fullName>
    </submittedName>
</protein>
<proteinExistence type="predicted"/>
<dbReference type="InterPro" id="IPR013924">
    <property type="entry name" value="RNase_H2_suC"/>
</dbReference>
<dbReference type="Proteomes" id="UP001497512">
    <property type="component" value="Chromosome 1"/>
</dbReference>
<dbReference type="PANTHER" id="PTHR47204:SF1">
    <property type="entry name" value="RIBONUCLEASE H2 SUBUNIT C"/>
    <property type="match status" value="1"/>
</dbReference>
<evidence type="ECO:0000313" key="1">
    <source>
        <dbReference type="EMBL" id="CAK9189865.1"/>
    </source>
</evidence>
<dbReference type="Gene3D" id="2.40.128.680">
    <property type="match status" value="1"/>
</dbReference>
<accession>A0ABP0T993</accession>
<sequence>MDANARAEEEGGSRRDRQGCVGVIRESLGDSDPYSENAMHLLPCCINYTGPAEVSTYFKPTEMGLNEEGIEMKKAAFRGRRLMGSTLTIPDGYQGFVMNKEQHQSSGRWKGTDSCSKTQEYDEWEAKSVFQRLTYWNHDTLPSSADPLHLCFDWLPLSAAIHGSISAEEVAAMAKEQGILLPGLVPGAKRKSSS</sequence>
<gene>
    <name evidence="1" type="ORF">CSSPTR1EN2_LOCUS494</name>
</gene>
<dbReference type="CDD" id="cd09271">
    <property type="entry name" value="RNase_H2-C"/>
    <property type="match status" value="1"/>
</dbReference>
<reference evidence="1 2" key="1">
    <citation type="submission" date="2024-02" db="EMBL/GenBank/DDBJ databases">
        <authorList>
            <consortium name="ELIXIR-Norway"/>
            <consortium name="Elixir Norway"/>
        </authorList>
    </citation>
    <scope>NUCLEOTIDE SEQUENCE [LARGE SCALE GENOMIC DNA]</scope>
</reference>
<keyword evidence="2" id="KW-1185">Reference proteome</keyword>